<name>A0A9P6GJ58_9PLEO</name>
<dbReference type="GO" id="GO:0005777">
    <property type="term" value="C:peroxisome"/>
    <property type="evidence" value="ECO:0007669"/>
    <property type="project" value="TreeGrafter"/>
</dbReference>
<dbReference type="OrthoDB" id="10253869at2759"/>
<feature type="compositionally biased region" description="Polar residues" evidence="5">
    <location>
        <begin position="209"/>
        <end position="224"/>
    </location>
</feature>
<dbReference type="Pfam" id="PF13193">
    <property type="entry name" value="AMP-binding_C"/>
    <property type="match status" value="1"/>
</dbReference>
<evidence type="ECO:0000256" key="1">
    <source>
        <dbReference type="ARBA" id="ARBA00006432"/>
    </source>
</evidence>
<dbReference type="InterPro" id="IPR045851">
    <property type="entry name" value="AMP-bd_C_sf"/>
</dbReference>
<dbReference type="Gene3D" id="3.40.50.12780">
    <property type="entry name" value="N-terminal domain of ligase-like"/>
    <property type="match status" value="1"/>
</dbReference>
<gene>
    <name evidence="8" type="ORF">PMIN01_06544</name>
</gene>
<dbReference type="PANTHER" id="PTHR43107">
    <property type="entry name" value="LONG-CHAIN FATTY ACID TRANSPORT PROTEIN"/>
    <property type="match status" value="1"/>
</dbReference>
<dbReference type="Proteomes" id="UP000756921">
    <property type="component" value="Unassembled WGS sequence"/>
</dbReference>
<dbReference type="InterPro" id="IPR025110">
    <property type="entry name" value="AMP-bd_C"/>
</dbReference>
<keyword evidence="3" id="KW-0547">Nucleotide-binding</keyword>
<keyword evidence="9" id="KW-1185">Reference proteome</keyword>
<keyword evidence="2" id="KW-0436">Ligase</keyword>
<proteinExistence type="inferred from homology"/>
<dbReference type="InterPro" id="IPR020845">
    <property type="entry name" value="AMP-binding_CS"/>
</dbReference>
<reference evidence="8" key="1">
    <citation type="journal article" date="2020" name="Mol. Plant Microbe Interact.">
        <title>Genome Sequence of the Biocontrol Agent Coniothyrium minitans strain Conio (IMI 134523).</title>
        <authorList>
            <person name="Patel D."/>
            <person name="Shittu T.A."/>
            <person name="Baroncelli R."/>
            <person name="Muthumeenakshi S."/>
            <person name="Osborne T.H."/>
            <person name="Janganan T.K."/>
            <person name="Sreenivasaprasad S."/>
        </authorList>
    </citation>
    <scope>NUCLEOTIDE SEQUENCE</scope>
    <source>
        <strain evidence="8">Conio</strain>
    </source>
</reference>
<dbReference type="FunFam" id="3.30.300.30:FF:000002">
    <property type="entry name" value="Long-chain fatty acid transport protein 1"/>
    <property type="match status" value="1"/>
</dbReference>
<dbReference type="InterPro" id="IPR000873">
    <property type="entry name" value="AMP-dep_synth/lig_dom"/>
</dbReference>
<feature type="domain" description="AMP-dependent synthetase/ligase" evidence="6">
    <location>
        <begin position="63"/>
        <end position="423"/>
    </location>
</feature>
<dbReference type="GO" id="GO:0009898">
    <property type="term" value="C:cytoplasmic side of plasma membrane"/>
    <property type="evidence" value="ECO:0007669"/>
    <property type="project" value="TreeGrafter"/>
</dbReference>
<dbReference type="PANTHER" id="PTHR43107:SF15">
    <property type="entry name" value="FATTY ACID TRANSPORT PROTEIN 3, ISOFORM A"/>
    <property type="match status" value="1"/>
</dbReference>
<dbReference type="GO" id="GO:0005324">
    <property type="term" value="F:long-chain fatty acid transmembrane transporter activity"/>
    <property type="evidence" value="ECO:0007669"/>
    <property type="project" value="TreeGrafter"/>
</dbReference>
<organism evidence="8 9">
    <name type="scientific">Paraphaeosphaeria minitans</name>
    <dbReference type="NCBI Taxonomy" id="565426"/>
    <lineage>
        <taxon>Eukaryota</taxon>
        <taxon>Fungi</taxon>
        <taxon>Dikarya</taxon>
        <taxon>Ascomycota</taxon>
        <taxon>Pezizomycotina</taxon>
        <taxon>Dothideomycetes</taxon>
        <taxon>Pleosporomycetidae</taxon>
        <taxon>Pleosporales</taxon>
        <taxon>Massarineae</taxon>
        <taxon>Didymosphaeriaceae</taxon>
        <taxon>Paraphaeosphaeria</taxon>
    </lineage>
</organism>
<dbReference type="GO" id="GO:0004467">
    <property type="term" value="F:long-chain fatty acid-CoA ligase activity"/>
    <property type="evidence" value="ECO:0007669"/>
    <property type="project" value="TreeGrafter"/>
</dbReference>
<evidence type="ECO:0000256" key="2">
    <source>
        <dbReference type="ARBA" id="ARBA00022598"/>
    </source>
</evidence>
<accession>A0A9P6GJ58</accession>
<comment type="similarity">
    <text evidence="1">Belongs to the ATP-dependent AMP-binding enzyme family.</text>
</comment>
<sequence length="688" mass="76189">MVANLRGHAAFALPAAVTAGIAYLNGRYGFSYDYGNVSSIIVAHIRARLAERNDKLNFFYELEAQAKSSNGQRPWIISGHSGETWSYAEAYEIVLKYGTWLKSKGVQKEEVVAMDFVNSEVFMWVWYGLWSIGAKPAFINYNLTGAPLFHTVKTSTARLVLVDQNSQENFKESVMTEHGFASVPATAGQQGNQAVYGFESDPGHIPQKVQQQSNLTALQTQSGEDASESQTRRLEIVFFDKRLENYILSLEPTRAPDSERGNQQINSMAMLIYTSGTTGLPKAAIMAWGKAFIGAKFAQGWMGIKSTDVLYTSMPLYHSSASVLGVGSVLRGGAAICISQRFSHKTFWPEVRASKATIVQYVGETCRYLHSAPRSPLDKQHHVRAFFGNGLRPDVWDAFKDRFGIETIYEFYAATEAPSGLFNKSTNSFSAGALARNGTLADLLVGASLPIVRMDPDASPPEPLRDPKTGLCQVCDWNEAGELLFKLDAANIALKFQGYWGNSKATSSKILRDVRTKGDAYFRSGDLIRRDKEGRWYFIDRIGDTFRWKAENVSTAEVADALGKHPAIEEANVYGVQVPHHDGRAGCAAVILKNGITNPDAATLKSIADLAREHLPAFAVPLWLRVTKQMHTTGTNKQQKHFFQKDGINATAVEETGDVLFWLDPEAKTYTRFTGKVLKRIEGREVRL</sequence>
<evidence type="ECO:0000256" key="5">
    <source>
        <dbReference type="SAM" id="MobiDB-lite"/>
    </source>
</evidence>
<evidence type="ECO:0000256" key="4">
    <source>
        <dbReference type="ARBA" id="ARBA00022840"/>
    </source>
</evidence>
<dbReference type="PROSITE" id="PS00455">
    <property type="entry name" value="AMP_BINDING"/>
    <property type="match status" value="1"/>
</dbReference>
<evidence type="ECO:0000259" key="7">
    <source>
        <dbReference type="Pfam" id="PF13193"/>
    </source>
</evidence>
<dbReference type="Gene3D" id="3.30.300.30">
    <property type="match status" value="1"/>
</dbReference>
<keyword evidence="4" id="KW-0067">ATP-binding</keyword>
<dbReference type="Pfam" id="PF00501">
    <property type="entry name" value="AMP-binding"/>
    <property type="match status" value="1"/>
</dbReference>
<evidence type="ECO:0000313" key="9">
    <source>
        <dbReference type="Proteomes" id="UP000756921"/>
    </source>
</evidence>
<evidence type="ECO:0000313" key="8">
    <source>
        <dbReference type="EMBL" id="KAF9735139.1"/>
    </source>
</evidence>
<feature type="domain" description="AMP-binding enzyme C-terminal" evidence="7">
    <location>
        <begin position="557"/>
        <end position="637"/>
    </location>
</feature>
<evidence type="ECO:0000256" key="3">
    <source>
        <dbReference type="ARBA" id="ARBA00022741"/>
    </source>
</evidence>
<dbReference type="GO" id="GO:0044539">
    <property type="term" value="P:long-chain fatty acid import into cell"/>
    <property type="evidence" value="ECO:0007669"/>
    <property type="project" value="TreeGrafter"/>
</dbReference>
<evidence type="ECO:0000259" key="6">
    <source>
        <dbReference type="Pfam" id="PF00501"/>
    </source>
</evidence>
<comment type="caution">
    <text evidence="8">The sequence shown here is derived from an EMBL/GenBank/DDBJ whole genome shotgun (WGS) entry which is preliminary data.</text>
</comment>
<protein>
    <submittedName>
        <fullName evidence="8">AMP-binding enzyme</fullName>
    </submittedName>
</protein>
<feature type="region of interest" description="Disordered" evidence="5">
    <location>
        <begin position="209"/>
        <end position="229"/>
    </location>
</feature>
<dbReference type="EMBL" id="WJXW01000006">
    <property type="protein sequence ID" value="KAF9735139.1"/>
    <property type="molecule type" value="Genomic_DNA"/>
</dbReference>
<dbReference type="GO" id="GO:0005811">
    <property type="term" value="C:lipid droplet"/>
    <property type="evidence" value="ECO:0007669"/>
    <property type="project" value="TreeGrafter"/>
</dbReference>
<dbReference type="SUPFAM" id="SSF56801">
    <property type="entry name" value="Acetyl-CoA synthetase-like"/>
    <property type="match status" value="1"/>
</dbReference>
<dbReference type="AlphaFoldDB" id="A0A9P6GJ58"/>
<dbReference type="GO" id="GO:0005524">
    <property type="term" value="F:ATP binding"/>
    <property type="evidence" value="ECO:0007669"/>
    <property type="project" value="UniProtKB-KW"/>
</dbReference>
<dbReference type="InterPro" id="IPR042099">
    <property type="entry name" value="ANL_N_sf"/>
</dbReference>